<dbReference type="STRING" id="1150626.PHAMO_80097"/>
<keyword evidence="2" id="KW-0812">Transmembrane</keyword>
<evidence type="ECO:0000313" key="3">
    <source>
        <dbReference type="EMBL" id="CCG43306.1"/>
    </source>
</evidence>
<keyword evidence="2" id="KW-1133">Transmembrane helix</keyword>
<feature type="transmembrane region" description="Helical" evidence="2">
    <location>
        <begin position="94"/>
        <end position="112"/>
    </location>
</feature>
<feature type="coiled-coil region" evidence="1">
    <location>
        <begin position="30"/>
        <end position="93"/>
    </location>
</feature>
<name>H8FY68_MAGML</name>
<evidence type="ECO:0000313" key="4">
    <source>
        <dbReference type="Proteomes" id="UP000004169"/>
    </source>
</evidence>
<dbReference type="Proteomes" id="UP000004169">
    <property type="component" value="Unassembled WGS sequence"/>
</dbReference>
<proteinExistence type="predicted"/>
<dbReference type="RefSeq" id="WP_002731387.1">
    <property type="nucleotide sequence ID" value="NZ_CAHP01000060.1"/>
</dbReference>
<comment type="caution">
    <text evidence="3">The sequence shown here is derived from an EMBL/GenBank/DDBJ whole genome shotgun (WGS) entry which is preliminary data.</text>
</comment>
<protein>
    <submittedName>
        <fullName evidence="3">Uncharacterized protein</fullName>
    </submittedName>
</protein>
<dbReference type="AlphaFoldDB" id="H8FY68"/>
<evidence type="ECO:0000256" key="2">
    <source>
        <dbReference type="SAM" id="Phobius"/>
    </source>
</evidence>
<keyword evidence="4" id="KW-1185">Reference proteome</keyword>
<sequence length="118" mass="13366">MSDPQQNTASAVLIGLGELKGQMTSLQAFLASHTERMDRQDERMDRQDERMNEFSRKLHEHNQADITTHEAVQEKVSRAKSELTERITKVENKIAYWSGGLAIISLFIGVLLKKLGLV</sequence>
<organism evidence="3 4">
    <name type="scientific">Magnetospirillum molischianum DSM 120</name>
    <dbReference type="NCBI Taxonomy" id="1150626"/>
    <lineage>
        <taxon>Bacteria</taxon>
        <taxon>Pseudomonadati</taxon>
        <taxon>Pseudomonadota</taxon>
        <taxon>Alphaproteobacteria</taxon>
        <taxon>Rhodospirillales</taxon>
        <taxon>Rhodospirillaceae</taxon>
        <taxon>Magnetospirillum</taxon>
    </lineage>
</organism>
<keyword evidence="2" id="KW-0472">Membrane</keyword>
<gene>
    <name evidence="3" type="ORF">PHAMO_80097</name>
</gene>
<dbReference type="EMBL" id="CAHP01000060">
    <property type="protein sequence ID" value="CCG43306.1"/>
    <property type="molecule type" value="Genomic_DNA"/>
</dbReference>
<accession>H8FY68</accession>
<reference evidence="3 4" key="1">
    <citation type="journal article" date="2012" name="J. Bacteriol.">
        <title>Draft Genome Sequence of the Purple Photosynthetic Bacterium Phaeospirillum molischianum DSM120, a Particularly Versatile Bacterium.</title>
        <authorList>
            <person name="Duquesne K."/>
            <person name="Prima V."/>
            <person name="Ji B."/>
            <person name="Rouy Z."/>
            <person name="Medigue C."/>
            <person name="Talla E."/>
            <person name="Sturgis J.N."/>
        </authorList>
    </citation>
    <scope>NUCLEOTIDE SEQUENCE [LARGE SCALE GENOMIC DNA]</scope>
    <source>
        <strain evidence="4">DSM120</strain>
    </source>
</reference>
<keyword evidence="1" id="KW-0175">Coiled coil</keyword>
<evidence type="ECO:0000256" key="1">
    <source>
        <dbReference type="SAM" id="Coils"/>
    </source>
</evidence>